<keyword evidence="1" id="KW-0175">Coiled coil</keyword>
<dbReference type="Proteomes" id="UP001140094">
    <property type="component" value="Unassembled WGS sequence"/>
</dbReference>
<feature type="region of interest" description="Disordered" evidence="2">
    <location>
        <begin position="73"/>
        <end position="100"/>
    </location>
</feature>
<accession>A0A9W8HTC1</accession>
<feature type="region of interest" description="Disordered" evidence="2">
    <location>
        <begin position="887"/>
        <end position="907"/>
    </location>
</feature>
<evidence type="ECO:0000313" key="4">
    <source>
        <dbReference type="Proteomes" id="UP001140094"/>
    </source>
</evidence>
<feature type="non-terminal residue" evidence="3">
    <location>
        <position position="1"/>
    </location>
</feature>
<feature type="compositionally biased region" description="Low complexity" evidence="2">
    <location>
        <begin position="246"/>
        <end position="257"/>
    </location>
</feature>
<dbReference type="EMBL" id="JANBUO010000711">
    <property type="protein sequence ID" value="KAJ2802081.1"/>
    <property type="molecule type" value="Genomic_DNA"/>
</dbReference>
<feature type="compositionally biased region" description="Polar residues" evidence="2">
    <location>
        <begin position="396"/>
        <end position="411"/>
    </location>
</feature>
<feature type="compositionally biased region" description="Polar residues" evidence="2">
    <location>
        <begin position="427"/>
        <end position="440"/>
    </location>
</feature>
<feature type="region of interest" description="Disordered" evidence="2">
    <location>
        <begin position="365"/>
        <end position="440"/>
    </location>
</feature>
<organism evidence="3 4">
    <name type="scientific">Coemansia guatemalensis</name>
    <dbReference type="NCBI Taxonomy" id="2761395"/>
    <lineage>
        <taxon>Eukaryota</taxon>
        <taxon>Fungi</taxon>
        <taxon>Fungi incertae sedis</taxon>
        <taxon>Zoopagomycota</taxon>
        <taxon>Kickxellomycotina</taxon>
        <taxon>Kickxellomycetes</taxon>
        <taxon>Kickxellales</taxon>
        <taxon>Kickxellaceae</taxon>
        <taxon>Coemansia</taxon>
    </lineage>
</organism>
<feature type="compositionally biased region" description="Basic and acidic residues" evidence="2">
    <location>
        <begin position="548"/>
        <end position="563"/>
    </location>
</feature>
<proteinExistence type="predicted"/>
<feature type="coiled-coil region" evidence="1">
    <location>
        <begin position="1658"/>
        <end position="1685"/>
    </location>
</feature>
<feature type="compositionally biased region" description="Basic residues" evidence="2">
    <location>
        <begin position="792"/>
        <end position="801"/>
    </location>
</feature>
<dbReference type="OrthoDB" id="5541472at2759"/>
<keyword evidence="4" id="KW-1185">Reference proteome</keyword>
<reference evidence="3" key="1">
    <citation type="submission" date="2022-07" db="EMBL/GenBank/DDBJ databases">
        <title>Phylogenomic reconstructions and comparative analyses of Kickxellomycotina fungi.</title>
        <authorList>
            <person name="Reynolds N.K."/>
            <person name="Stajich J.E."/>
            <person name="Barry K."/>
            <person name="Grigoriev I.V."/>
            <person name="Crous P."/>
            <person name="Smith M.E."/>
        </authorList>
    </citation>
    <scope>NUCLEOTIDE SEQUENCE</scope>
    <source>
        <strain evidence="3">NRRL 1565</strain>
    </source>
</reference>
<feature type="region of interest" description="Disordered" evidence="2">
    <location>
        <begin position="125"/>
        <end position="306"/>
    </location>
</feature>
<evidence type="ECO:0000256" key="2">
    <source>
        <dbReference type="SAM" id="MobiDB-lite"/>
    </source>
</evidence>
<evidence type="ECO:0000256" key="1">
    <source>
        <dbReference type="SAM" id="Coils"/>
    </source>
</evidence>
<feature type="region of interest" description="Disordered" evidence="2">
    <location>
        <begin position="541"/>
        <end position="563"/>
    </location>
</feature>
<protein>
    <recommendedName>
        <fullName evidence="5">Mus7/MMS22 family-domain-containing protein</fullName>
    </recommendedName>
</protein>
<name>A0A9W8HTC1_9FUNG</name>
<evidence type="ECO:0000313" key="3">
    <source>
        <dbReference type="EMBL" id="KAJ2802081.1"/>
    </source>
</evidence>
<evidence type="ECO:0008006" key="5">
    <source>
        <dbReference type="Google" id="ProtNLM"/>
    </source>
</evidence>
<comment type="caution">
    <text evidence="3">The sequence shown here is derived from an EMBL/GenBank/DDBJ whole genome shotgun (WGS) entry which is preliminary data.</text>
</comment>
<feature type="region of interest" description="Disordered" evidence="2">
    <location>
        <begin position="590"/>
        <end position="657"/>
    </location>
</feature>
<feature type="compositionally biased region" description="Basic residues" evidence="2">
    <location>
        <begin position="281"/>
        <end position="294"/>
    </location>
</feature>
<sequence>VNVVDQGNGSGANSEFYKSLLQTAEHHYPFRRRSEKNLHPYTKLVWTNPDELRASKKARRDASILYDYQAAEGSSRMAGNDSIPINQDDSEDDEYIPGSPEAATEDTQLVANALETHAIDLPRARHGATYGQMAARRRLRELSSSRTARRTDKSHRNQTAADEQGRQQRRQRRDRDDQDALPSVSSLLGLNSSDPSDPYAFRVSDELSDPGPAKSYSTAIRIPHLDTNCADERHPRATGSGAIRLSSSDVAEDVSAAPTSRALEPLIVDTDGASDNSQLPRQKRRRLLSRRRVRTGHEDEDGGALSDLAAGRLPTAKAKRLGGLSRRQIRGVLPFSFMRDLGRSRDNEIDEEIGRWRQAGAGKIARRPILSSSPPDSAVGLADWPNHDPDGDASMGSPSSVAGQQPQQPVGSVSELFSDPVSPQGARRNSTELSGYQSGTGHQSHFRFNFMDMYEWQYPPLAPPELLDNAPAFLKIAARECRRRGIRAKSQHDDPLRKIISIQPRTKDEAAEEDIAQGILMSWRLGIIDVRRVYFCDDTEDSDGFDEQQSKGEHSDGKLPHDLHLAAAPDAGSQSPILVSDDEAVEDNGIQDYPATSRRGTGGSYNRKLSKSRRSRIGMPNTRRSTFSGRRSAAGQRERQPSLLRQPLSEQKAGGHIAPSAARGLDEVMGEFAALESDNDSSTGENAVSTHLPPLLLDRHMAYVTSKHMRKQQFVNRFSRQPGVQASWHSSSSSKSRYVSNNRKRGSSSKPQSHVRVTGGQHVSATAPGNPRTEFLFDDDLNATNRAAPEKTRRRQTRLLTRRPNAAGAGRSPLGHRSGRGLADAVADRIGKRRATSKFTMANSRVRQQHLRPMPHKVVQRKTAPKRINPGVQSRLVAQNTIRSYPSSGYTAGIDNTGDEEQNPSGDDADKLHCLPSGTRFPNNAWISQGGIRQIQRLLLQAYEGQSNSAAQSGEATHGDCSYRFGDILRIDAAATPAEFGQAYSTLFILWYEQIVSNEPAAATPSSDFDSVLRWIEFVQQFITNSSRSKSVLVQVGNKLISCACDALLRLKALVEEPTCEPILAAAVGLSYAVALLHLALVLARAQNAAAPAGPRAVGQEEDDVLSELWPSTRFASEIDMFVVVLARLLGTGAKGIRLNQLGSAEQLWLALIHIFSSAADHDNAHGAYTDKQWPLSAVVETVPIAGVWNAVLGIYTQEPSNSRRPVSSLWSALAYFLQLAQFNIDGVAAPRPAAHLHRVLLQIAEAATERQFRGSDKGDGPARPLRPSEEAAIRQTYFRVHGIATIHGMSISTASPLYMTLYRHLESIKFRSLRIEPPPSLPRFFTRYSGMIQRESSALDSCTVLWLKALDASVEDWLLQLRALTPNSKQHRRVLRDVRSIVSKMLPTRILTFTPLTDGAQLSTLANYYAVFLFFLHAIPSDVVRAVRLFTQFQALLRFKDSASQTARRVYFEAWSAAATIIGLHLCRGLQRCADVGGTVARLVEADADSSNSVVPSDVVDYHQALAMAVGGWAESLGVVLESLRPEAETSSEKRAQLWGLADGALMYLHRVLSSSVLASDAPTVVMIVLEVLRSAPVLELLVLSDSASHAAHASVLGRILALVRIWQDSVAERQTSSVSNPATGNRDATAACADMEAPAAPAIPTSDSLDSQAFMAMIDSNELLEAAAEAEELERQTAFAAANSAVLRIIHERYVPRVRLHIMSMFTTLSANSWQPELRDKQTRVLEATVGILAWMVSACVDGGLRTWESFLDEHGRDSLHLIPNWRGRRLVMSLFSAATIDVMRTKGQSTERLEVLVKDVWFASVCDLALAPHVHRLAAQLQWIDRHATTSDGTALAVFTGVPVDRSIVGMSGTLRKSLGESIDQRDDSADKPATQLANLYEQRAALAVGCIGSVLQAISQTLRSSACSAHVLGTQRHIFSSWVAQLLNTQRQIQQSSANAAHALADTRGLVSTMAERVTLLVRDNCAELFLPPNLMLQPL</sequence>
<gene>
    <name evidence="3" type="ORF">H4R20_003418</name>
</gene>
<feature type="compositionally biased region" description="Low complexity" evidence="2">
    <location>
        <begin position="727"/>
        <end position="740"/>
    </location>
</feature>
<feature type="compositionally biased region" description="Polar residues" evidence="2">
    <location>
        <begin position="183"/>
        <end position="195"/>
    </location>
</feature>
<feature type="region of interest" description="Disordered" evidence="2">
    <location>
        <begin position="718"/>
        <end position="824"/>
    </location>
</feature>